<protein>
    <submittedName>
        <fullName evidence="1">Uncharacterized protein</fullName>
    </submittedName>
</protein>
<dbReference type="Proteomes" id="UP001157502">
    <property type="component" value="Chromosome 13"/>
</dbReference>
<evidence type="ECO:0000313" key="1">
    <source>
        <dbReference type="EMBL" id="KAJ8002472.1"/>
    </source>
</evidence>
<dbReference type="EMBL" id="CM055740">
    <property type="protein sequence ID" value="KAJ8002472.1"/>
    <property type="molecule type" value="Genomic_DNA"/>
</dbReference>
<evidence type="ECO:0000313" key="2">
    <source>
        <dbReference type="Proteomes" id="UP001157502"/>
    </source>
</evidence>
<sequence length="269" mass="27586">MGISRQTIKPRRASSTGRPGTPHTPRRARLSTRQSRSTTPVRNVQIRPPPPRATPTRATPTRATPSRATPTLARRPPALGALTQGPHARLALPPLAGRRGSRDDRRRSFQAPARLHPTGCTFYCYLLGDSLGALSSASTLDALPSTGPLARPRTLLRQQSLQQPLVLPPAPSLTHLPPTSQSLGQLHQVPPPGHGLPGGGGVGGGVGGSRGARGSPAGSGASRCRGGGGAGGGARGGARGGAGGRGNPGSWDHMMGQLKNRGLDAKSFL</sequence>
<keyword evidence="2" id="KW-1185">Reference proteome</keyword>
<reference evidence="1" key="1">
    <citation type="submission" date="2021-05" db="EMBL/GenBank/DDBJ databases">
        <authorList>
            <person name="Pan Q."/>
            <person name="Jouanno E."/>
            <person name="Zahm M."/>
            <person name="Klopp C."/>
            <person name="Cabau C."/>
            <person name="Louis A."/>
            <person name="Berthelot C."/>
            <person name="Parey E."/>
            <person name="Roest Crollius H."/>
            <person name="Montfort J."/>
            <person name="Robinson-Rechavi M."/>
            <person name="Bouchez O."/>
            <person name="Lampietro C."/>
            <person name="Lopez Roques C."/>
            <person name="Donnadieu C."/>
            <person name="Postlethwait J."/>
            <person name="Bobe J."/>
            <person name="Dillon D."/>
            <person name="Chandos A."/>
            <person name="von Hippel F."/>
            <person name="Guiguen Y."/>
        </authorList>
    </citation>
    <scope>NUCLEOTIDE SEQUENCE</scope>
    <source>
        <strain evidence="1">YG-Jan2019</strain>
    </source>
</reference>
<proteinExistence type="predicted"/>
<organism evidence="1 2">
    <name type="scientific">Dallia pectoralis</name>
    <name type="common">Alaska blackfish</name>
    <dbReference type="NCBI Taxonomy" id="75939"/>
    <lineage>
        <taxon>Eukaryota</taxon>
        <taxon>Metazoa</taxon>
        <taxon>Chordata</taxon>
        <taxon>Craniata</taxon>
        <taxon>Vertebrata</taxon>
        <taxon>Euteleostomi</taxon>
        <taxon>Actinopterygii</taxon>
        <taxon>Neopterygii</taxon>
        <taxon>Teleostei</taxon>
        <taxon>Protacanthopterygii</taxon>
        <taxon>Esociformes</taxon>
        <taxon>Umbridae</taxon>
        <taxon>Dallia</taxon>
    </lineage>
</organism>
<comment type="caution">
    <text evidence="1">The sequence shown here is derived from an EMBL/GenBank/DDBJ whole genome shotgun (WGS) entry which is preliminary data.</text>
</comment>
<gene>
    <name evidence="1" type="ORF">DPEC_G00159270</name>
</gene>
<accession>A0ACC2GG11</accession>
<name>A0ACC2GG11_DALPE</name>